<dbReference type="PRINTS" id="PR01441">
    <property type="entry name" value="CELLSNTHASEC"/>
</dbReference>
<dbReference type="SMART" id="SM00028">
    <property type="entry name" value="TPR"/>
    <property type="match status" value="9"/>
</dbReference>
<dbReference type="Pfam" id="PF13432">
    <property type="entry name" value="TPR_16"/>
    <property type="match status" value="1"/>
</dbReference>
<sequence length="1372" mass="148529">MLAKNKKIAGLLLAILFPFGVQAQNSNISVLQEQGEHWHARGDYARAAEIWEKLLQIDPNNQQALFSLGQAAIRQQQRASANSYLERLKRVAPNSKQIGVLEQELRLSSPESKSALERARQAAKEGDVQAAVPLYQQALGGQAPDGELAAEYYSALAYADEQGLEEAIGGLTRLSENRPQDAQVQLRLARQLVRKEGTRAQGVKKLEQLSKVPEVSQEAKESWREALGWMGELPKLENRPFFEAYLKAYPDDEKIRAQYDSQTQYLQSQRQAASAAQRATAAADPYVDAMRRAGELLDRGDLALAESQLQAILAQRPNHIDAIGTLGIVRLRQNRIPEAVSLLSQAYKAQPNNWRNAYSTAQYWHLIDQGSRALAANDYKQAEALFNKAKPLQSKEVGANLGLARVAMQQREYSKAEGLYQAALRLQPENAEALLGLVQAYAQGGKVETATRFVDSLSAKQLTAAGGKSRLQGMYAAGLAQAQRKSGDLASARSTLEQALAADPNSAWVRLELAELYNQSGYQKEAQGLLDGLLLTDPYNADALYTSAIFAVQKNDWQGALLSLGKIPPSLLTADMRALQQDASTHVKINYAKTLAQQGRQVEASALLDELAPQVAREPALAAQVASAYAETGDSTRAMAMMRRELSRSTTPNPDVLLQYAGLLFRTNQDVEAMSVLRTLESRQLSSQQAKTLRDLNNTQAIKQAESLREQGDLVAAYDALVPVLNNSPNDPQALAALARMYASANQPRQALDIYQGLLHENTNDPDLYIGAALVANQMRDFRYADQAVQSALSLAPDNINTLTTAAGIYRVQGKVSKAQKLLQHAVTLQESDIRSYSANGQFADVGRPDAAVGRSSNPFVGLPGQRSNSTAVQAFAAQPSTAMASANRQHAGWDPTPAVQPISTAATGNYRAAPGGLPGRADQASLNQAYAGNPYERAPLSASSASARALTPLEQELALLQQDRTPELKAGAIYRSRTGSSGTSRLDEMQSPIEASMPFGDGKAFARITPTFVDSGKFSTGRLVEEMHGIRNIVGPQYEFGNAANDRRISDRMPTSQTGVGLAVGYELQGVKIDLGVTPLGFKTQSFTGGVAYSGAISDDGSVKAGINVSSRPVTDSVMSFAGVENPVTGEVTGGVMASGVRVDISKDLGDAGLYASTSWHTLRGKNVESNRRLETNVGVYSHFINEDDHLLTAGLNLNYTSYAKNLRHFTPGHGGYFSPQNSFSFGVPFNWSKKEGNLTVKLSGSVAIEHFKEKAADAFPGYSEAEAQQLYRTILGDSAMTMLGYIPNAGAYPGQSKTGLSYNLNLAAEYDVMPGMLLGGHIGMDKSGDYRQVIGGVYMKYYFDQQQRTNTSLPLAPYLSPYTETYGAAY</sequence>
<evidence type="ECO:0000313" key="10">
    <source>
        <dbReference type="Proteomes" id="UP001168613"/>
    </source>
</evidence>
<proteinExistence type="predicted"/>
<dbReference type="PROSITE" id="PS50005">
    <property type="entry name" value="TPR"/>
    <property type="match status" value="3"/>
</dbReference>
<evidence type="ECO:0000256" key="5">
    <source>
        <dbReference type="ARBA" id="ARBA00022916"/>
    </source>
</evidence>
<evidence type="ECO:0000256" key="3">
    <source>
        <dbReference type="ARBA" id="ARBA00022737"/>
    </source>
</evidence>
<reference evidence="9" key="1">
    <citation type="submission" date="2021-11" db="EMBL/GenBank/DDBJ databases">
        <title>Draft genome sequence of Alcaligenes endophyticus type strain CCUG 75668T.</title>
        <authorList>
            <person name="Salva-Serra F."/>
            <person name="Duran R.E."/>
            <person name="Seeger M."/>
            <person name="Moore E.R.B."/>
            <person name="Jaen-Luchoro D."/>
        </authorList>
    </citation>
    <scope>NUCLEOTIDE SEQUENCE</scope>
    <source>
        <strain evidence="9">CCUG 75668</strain>
    </source>
</reference>
<evidence type="ECO:0000256" key="6">
    <source>
        <dbReference type="PROSITE-ProRule" id="PRU00339"/>
    </source>
</evidence>
<evidence type="ECO:0000256" key="2">
    <source>
        <dbReference type="ARBA" id="ARBA00022729"/>
    </source>
</evidence>
<keyword evidence="2 7" id="KW-0732">Signal</keyword>
<accession>A0ABT8EET3</accession>
<feature type="repeat" description="TPR" evidence="6">
    <location>
        <begin position="397"/>
        <end position="430"/>
    </location>
</feature>
<evidence type="ECO:0000256" key="4">
    <source>
        <dbReference type="ARBA" id="ARBA00022803"/>
    </source>
</evidence>
<dbReference type="InterPro" id="IPR008410">
    <property type="entry name" value="BCSC_C"/>
</dbReference>
<dbReference type="PANTHER" id="PTHR45586:SF1">
    <property type="entry name" value="LIPOPOLYSACCHARIDE ASSEMBLY PROTEIN B"/>
    <property type="match status" value="1"/>
</dbReference>
<name>A0ABT8EET3_9BURK</name>
<keyword evidence="5" id="KW-0135">Cellulose biosynthesis</keyword>
<feature type="domain" description="Cellulose synthase operon C C-terminal" evidence="8">
    <location>
        <begin position="985"/>
        <end position="1346"/>
    </location>
</feature>
<dbReference type="InterPro" id="IPR019734">
    <property type="entry name" value="TPR_rpt"/>
</dbReference>
<feature type="repeat" description="TPR" evidence="6">
    <location>
        <begin position="320"/>
        <end position="353"/>
    </location>
</feature>
<gene>
    <name evidence="9" type="ORF">LMS43_00640</name>
</gene>
<evidence type="ECO:0000256" key="1">
    <source>
        <dbReference type="ARBA" id="ARBA00005186"/>
    </source>
</evidence>
<dbReference type="Pfam" id="PF05420">
    <property type="entry name" value="BCSC_C"/>
    <property type="match status" value="1"/>
</dbReference>
<comment type="caution">
    <text evidence="9">The sequence shown here is derived from an EMBL/GenBank/DDBJ whole genome shotgun (WGS) entry which is preliminary data.</text>
</comment>
<evidence type="ECO:0000313" key="9">
    <source>
        <dbReference type="EMBL" id="MDN4119787.1"/>
    </source>
</evidence>
<organism evidence="9 10">
    <name type="scientific">Alcaligenes endophyticus</name>
    <dbReference type="NCBI Taxonomy" id="1929088"/>
    <lineage>
        <taxon>Bacteria</taxon>
        <taxon>Pseudomonadati</taxon>
        <taxon>Pseudomonadota</taxon>
        <taxon>Betaproteobacteria</taxon>
        <taxon>Burkholderiales</taxon>
        <taxon>Alcaligenaceae</taxon>
        <taxon>Alcaligenes</taxon>
    </lineage>
</organism>
<dbReference type="InterPro" id="IPR011990">
    <property type="entry name" value="TPR-like_helical_dom_sf"/>
</dbReference>
<keyword evidence="4 6" id="KW-0802">TPR repeat</keyword>
<dbReference type="Gene3D" id="1.25.40.10">
    <property type="entry name" value="Tetratricopeptide repeat domain"/>
    <property type="match status" value="6"/>
</dbReference>
<feature type="chain" id="PRO_5047374169" evidence="7">
    <location>
        <begin position="24"/>
        <end position="1372"/>
    </location>
</feature>
<keyword evidence="10" id="KW-1185">Reference proteome</keyword>
<evidence type="ECO:0000256" key="7">
    <source>
        <dbReference type="SAM" id="SignalP"/>
    </source>
</evidence>
<keyword evidence="3" id="KW-0677">Repeat</keyword>
<feature type="repeat" description="TPR" evidence="6">
    <location>
        <begin position="28"/>
        <end position="61"/>
    </location>
</feature>
<protein>
    <submittedName>
        <fullName evidence="9">BCSC C-terminal domain-containing protein</fullName>
    </submittedName>
</protein>
<dbReference type="EMBL" id="JAJHNU010000001">
    <property type="protein sequence ID" value="MDN4119787.1"/>
    <property type="molecule type" value="Genomic_DNA"/>
</dbReference>
<comment type="pathway">
    <text evidence="1">Glycan metabolism; bacterial cellulose biosynthesis.</text>
</comment>
<dbReference type="Pfam" id="PF14559">
    <property type="entry name" value="TPR_19"/>
    <property type="match status" value="4"/>
</dbReference>
<dbReference type="RefSeq" id="WP_266124694.1">
    <property type="nucleotide sequence ID" value="NZ_JAJHNU010000001.1"/>
</dbReference>
<dbReference type="Proteomes" id="UP001168613">
    <property type="component" value="Unassembled WGS sequence"/>
</dbReference>
<feature type="signal peptide" evidence="7">
    <location>
        <begin position="1"/>
        <end position="23"/>
    </location>
</feature>
<dbReference type="PANTHER" id="PTHR45586">
    <property type="entry name" value="TPR REPEAT-CONTAINING PROTEIN PA4667"/>
    <property type="match status" value="1"/>
</dbReference>
<dbReference type="InterPro" id="IPR003921">
    <property type="entry name" value="Cell_synth_C"/>
</dbReference>
<dbReference type="InterPro" id="IPR051012">
    <property type="entry name" value="CellSynth/LPSAsmb/PSIAsmb"/>
</dbReference>
<dbReference type="SUPFAM" id="SSF48452">
    <property type="entry name" value="TPR-like"/>
    <property type="match status" value="5"/>
</dbReference>
<evidence type="ECO:0000259" key="8">
    <source>
        <dbReference type="Pfam" id="PF05420"/>
    </source>
</evidence>